<dbReference type="VEuPathDB" id="FungiDB:SAPIO_CDS10499"/>
<dbReference type="PANTHER" id="PTHR10039:SF9">
    <property type="entry name" value="NACHT DOMAIN PROTEIN (AFU_ORTHOLOGUE AFUA_2G01760)"/>
    <property type="match status" value="1"/>
</dbReference>
<dbReference type="Gene3D" id="1.25.40.10">
    <property type="entry name" value="Tetratricopeptide repeat domain"/>
    <property type="match status" value="2"/>
</dbReference>
<evidence type="ECO:0000259" key="3">
    <source>
        <dbReference type="Pfam" id="PF24883"/>
    </source>
</evidence>
<gene>
    <name evidence="4" type="ORF">SAPIO_CDS10499</name>
</gene>
<sequence>MAPPILGIPPSAPLSRLPPGPEPGPSQPHARRVSIPYSEDNILTNVLSRQSAHRRSFSRRLSIPDTSNISSLVYSLKRRSSTELGSDTSARLLNTTYDSLLEWIGAQRMSQLPPEGSSYDKVLAWAQLFVERLNSFDMAIEEFAGDSYLAAQLAYGYCALLLQLGKENAPALTICFGLFYNMSGSLVNLLERTEMFSVSPEIREQLVLALSDLVTLVAGVSTHFHKAISGLMTSPVSINIYSLFPVQIKAFMDRCERTGEAIWRSQLLKEGMDASKIVSDVKSVKNWVAPEEHLLKNLVNSTSHLAHDREELTCLWMAPYITRFLKSPQKMLSISGKQGSGKTVLASVIVDYLQQPIGGAMYTSIFVPINSRIPAEATPRAIGKAILNQLFERRIGNIQILQVLTDAYEQSRKVTSDKEYDEIIWNALADVMASPLHGAKELIVIIDGMDEASCSEPALFQRLNTAAKFATNVRFITLGAEKQSLGPFQSNLLITEDMIFDDIVAVVRGQLDHGKVFHSMSEVDQEKLVTRIAHASNGSFLWARLAARRVRLEMNVDHLRKAVDSLASSKPSVTDLVTQFIHLNGVTDGTRHILLWLATAERPLSLMELTALATMRTDKGAVLDPTHPDMLATLRPVEPLLFLQDGLAYLRHGLIRAAILDLFAKGRLVQGIKDRHEDLVTRLLLYIKDNVTQHHEISLSTLDVHDTNQLLNKNPLLDFAVRHWPAHMRHTSVYAKEGSTGVAKSFSKVLPTSVAAILLQGSLWQHRPAPVLLLHLPMVTDIYRHMLTTKNPVTLQCMIFQAMLYRRVEFFDEAIPLLYDVTMAAQNLLGPRSTVTMQLSGIFLETTAPKMDTRNTELMNNREEMLLLFVECYQMHYGQDSEHVVSALRMLAEHYQMTKQEEKAQKILDSIHAITTKAMRERAGELHARHRGRRERAAAEGGVSLLLDVEEHDELAEGSRSYDFEFSLKQAENYASEGWLDRAEHLYIDMWQRASREYRVHHSDVWEERKLKAILGYSRFLLAQNRETDAASILSTVWEDYKTRHAMTLTQASCDLFHQMASIMKEAGLCTESLSVLKHCAQYYESTNRTQSAMYQEITETIQNNSKEIMEMMSSAETRVTSESTLEEMVLDACKSGSIDQTTLTAVFNLVDLYTSQHRWQDATRLIKRVLRSIWPSLFCPSAQDVTAPSKHVDECVELAERLAQCHHTRRRPTKEGDLRVRIYRAMRTSRKVDDKLRDRVTLHLLRFFENQSQTEKLIKIRQEMLDDCTDHHGPEHPTVIKMLWELAELTRPRPIFVEYYEKIIRTLNKNSYITNSEAFEPVSIVANELWSKGLFSDALRYYKMMFETFLRQPEINDKLQDQSFVREIFTRYTHCLRNVGTEFTVIYKVMADYRAQCKTVFGSNASITIQATLALAKMCQDTERHEFEAIQLYEELLKTESGEINHKDIATTLDSIYEEQIDAAASSQPEAVSATQISRAIQVLKQRMSNIRETHGWAHEESLSKLSELVRLRNQQHEMDLLANELADAAANVLSTETSSARLIAAASTIASGYIESDQTQRAMELQHELYRQIVMKDTVNAATYKFNISSRGRDSLVFLAQFEYNLRRNSATVNEILAMLTTQYVYFEEVRRLMKSKSSSFLDVTVATGRLHQCLLANERLAPAALVFGDFTNYFIDTEGKRVHLTEPSQVNIFLQTLLQHFSTHKSRDFIRSVGISGSDGVVYLLRAERYEAACDLALATFTYISAHDEYRTPVVAKLVLVLGMTIAGRDLLPQPDEPARRKMLETSSTIVRDVLHVLSELKVSLEQISLGHLNKMIGLLGEQHDYRTLSWLLTTLWHSREAQSNWHPSITLSLAKRYIMAHYLVGDSTAAVRLAEDIVYNCRRVHGTRHPSTLDMSVFLTQLYTSIAQRYQGQKSGGREIANRYYKKSAAVHENILRVFTDPSYAEMEAGLDGTMTDGGSSSGFEAMEDLEQATLPDGQYVRRHLHFLKLALERLGSWPKDYAEYERLNADIFRKYAEDLKGVDGVEKWNLSGYGSGKAEDKDDLLDAEFNSWELVIPEEGEDEL</sequence>
<evidence type="ECO:0000313" key="4">
    <source>
        <dbReference type="EMBL" id="KEZ39110.1"/>
    </source>
</evidence>
<dbReference type="RefSeq" id="XP_016638909.1">
    <property type="nucleotide sequence ID" value="XM_016784081.1"/>
</dbReference>
<dbReference type="InterPro" id="IPR011990">
    <property type="entry name" value="TPR-like_helical_dom_sf"/>
</dbReference>
<dbReference type="Proteomes" id="UP000028545">
    <property type="component" value="Unassembled WGS sequence"/>
</dbReference>
<dbReference type="InterPro" id="IPR056884">
    <property type="entry name" value="NPHP3-like_N"/>
</dbReference>
<comment type="caution">
    <text evidence="4">The sequence shown here is derived from an EMBL/GenBank/DDBJ whole genome shotgun (WGS) entry which is preliminary data.</text>
</comment>
<dbReference type="Gene3D" id="3.40.50.300">
    <property type="entry name" value="P-loop containing nucleotide triphosphate hydrolases"/>
    <property type="match status" value="1"/>
</dbReference>
<evidence type="ECO:0000256" key="1">
    <source>
        <dbReference type="ARBA" id="ARBA00022737"/>
    </source>
</evidence>
<dbReference type="SUPFAM" id="SSF52540">
    <property type="entry name" value="P-loop containing nucleoside triphosphate hydrolases"/>
    <property type="match status" value="1"/>
</dbReference>
<keyword evidence="5" id="KW-1185">Reference proteome</keyword>
<accession>A0A084FVJ8</accession>
<evidence type="ECO:0000256" key="2">
    <source>
        <dbReference type="SAM" id="MobiDB-lite"/>
    </source>
</evidence>
<dbReference type="HOGENOM" id="CLU_000739_1_1_1"/>
<dbReference type="EMBL" id="JOWA01000165">
    <property type="protein sequence ID" value="KEZ39110.1"/>
    <property type="molecule type" value="Genomic_DNA"/>
</dbReference>
<protein>
    <submittedName>
        <fullName evidence="4">NACHT domain protein</fullName>
    </submittedName>
</protein>
<feature type="domain" description="Nephrocystin 3-like N-terminal" evidence="3">
    <location>
        <begin position="321"/>
        <end position="475"/>
    </location>
</feature>
<dbReference type="GeneID" id="27719701"/>
<dbReference type="PANTHER" id="PTHR10039">
    <property type="entry name" value="AMELOGENIN"/>
    <property type="match status" value="1"/>
</dbReference>
<dbReference type="KEGG" id="sapo:SAPIO_CDS10499"/>
<dbReference type="InterPro" id="IPR027417">
    <property type="entry name" value="P-loop_NTPase"/>
</dbReference>
<dbReference type="OMA" id="QIVMKDT"/>
<evidence type="ECO:0000313" key="5">
    <source>
        <dbReference type="Proteomes" id="UP000028545"/>
    </source>
</evidence>
<name>A0A084FVJ8_PSEDA</name>
<keyword evidence="1" id="KW-0677">Repeat</keyword>
<dbReference type="Pfam" id="PF24883">
    <property type="entry name" value="NPHP3_N"/>
    <property type="match status" value="1"/>
</dbReference>
<organism evidence="4 5">
    <name type="scientific">Pseudallescheria apiosperma</name>
    <name type="common">Scedosporium apiospermum</name>
    <dbReference type="NCBI Taxonomy" id="563466"/>
    <lineage>
        <taxon>Eukaryota</taxon>
        <taxon>Fungi</taxon>
        <taxon>Dikarya</taxon>
        <taxon>Ascomycota</taxon>
        <taxon>Pezizomycotina</taxon>
        <taxon>Sordariomycetes</taxon>
        <taxon>Hypocreomycetidae</taxon>
        <taxon>Microascales</taxon>
        <taxon>Microascaceae</taxon>
        <taxon>Scedosporium</taxon>
    </lineage>
</organism>
<reference evidence="4 5" key="1">
    <citation type="journal article" date="2014" name="Genome Announc.">
        <title>Draft genome sequence of the pathogenic fungus Scedosporium apiospermum.</title>
        <authorList>
            <person name="Vandeputte P."/>
            <person name="Ghamrawi S."/>
            <person name="Rechenmann M."/>
            <person name="Iltis A."/>
            <person name="Giraud S."/>
            <person name="Fleury M."/>
            <person name="Thornton C."/>
            <person name="Delhaes L."/>
            <person name="Meyer W."/>
            <person name="Papon N."/>
            <person name="Bouchara J.P."/>
        </authorList>
    </citation>
    <scope>NUCLEOTIDE SEQUENCE [LARGE SCALE GENOMIC DNA]</scope>
    <source>
        <strain evidence="4 5">IHEM 14462</strain>
    </source>
</reference>
<feature type="compositionally biased region" description="Pro residues" evidence="2">
    <location>
        <begin position="1"/>
        <end position="26"/>
    </location>
</feature>
<dbReference type="OrthoDB" id="2546325at2759"/>
<proteinExistence type="predicted"/>
<feature type="region of interest" description="Disordered" evidence="2">
    <location>
        <begin position="1"/>
        <end position="32"/>
    </location>
</feature>